<keyword evidence="5" id="KW-0677">Repeat</keyword>
<dbReference type="PRINTS" id="PR00385">
    <property type="entry name" value="P450"/>
</dbReference>
<keyword evidence="3 9" id="KW-0349">Heme</keyword>
<evidence type="ECO:0000313" key="15">
    <source>
        <dbReference type="Proteomes" id="UP001374535"/>
    </source>
</evidence>
<dbReference type="CDD" id="cd11072">
    <property type="entry name" value="CYP71-like"/>
    <property type="match status" value="1"/>
</dbReference>
<evidence type="ECO:0000256" key="4">
    <source>
        <dbReference type="ARBA" id="ARBA00022723"/>
    </source>
</evidence>
<dbReference type="InterPro" id="IPR002885">
    <property type="entry name" value="PPR_rpt"/>
</dbReference>
<keyword evidence="15" id="KW-1185">Reference proteome</keyword>
<dbReference type="Gene3D" id="1.10.630.10">
    <property type="entry name" value="Cytochrome P450"/>
    <property type="match status" value="1"/>
</dbReference>
<dbReference type="GO" id="GO:0004497">
    <property type="term" value="F:monooxygenase activity"/>
    <property type="evidence" value="ECO:0007669"/>
    <property type="project" value="UniProtKB-KW"/>
</dbReference>
<dbReference type="Pfam" id="PF00067">
    <property type="entry name" value="p450"/>
    <property type="match status" value="1"/>
</dbReference>
<dbReference type="InterPro" id="IPR002401">
    <property type="entry name" value="Cyt_P450_E_grp-I"/>
</dbReference>
<evidence type="ECO:0000256" key="1">
    <source>
        <dbReference type="ARBA" id="ARBA00001971"/>
    </source>
</evidence>
<organism evidence="14 15">
    <name type="scientific">Vigna mungo</name>
    <name type="common">Black gram</name>
    <name type="synonym">Phaseolus mungo</name>
    <dbReference type="NCBI Taxonomy" id="3915"/>
    <lineage>
        <taxon>Eukaryota</taxon>
        <taxon>Viridiplantae</taxon>
        <taxon>Streptophyta</taxon>
        <taxon>Embryophyta</taxon>
        <taxon>Tracheophyta</taxon>
        <taxon>Spermatophyta</taxon>
        <taxon>Magnoliopsida</taxon>
        <taxon>eudicotyledons</taxon>
        <taxon>Gunneridae</taxon>
        <taxon>Pentapetalae</taxon>
        <taxon>rosids</taxon>
        <taxon>fabids</taxon>
        <taxon>Fabales</taxon>
        <taxon>Fabaceae</taxon>
        <taxon>Papilionoideae</taxon>
        <taxon>50 kb inversion clade</taxon>
        <taxon>NPAAA clade</taxon>
        <taxon>indigoferoid/millettioid clade</taxon>
        <taxon>Phaseoleae</taxon>
        <taxon>Vigna</taxon>
    </lineage>
</organism>
<dbReference type="SUPFAM" id="SSF48264">
    <property type="entry name" value="Cytochrome P450"/>
    <property type="match status" value="1"/>
</dbReference>
<feature type="repeat" description="PPR" evidence="10">
    <location>
        <begin position="794"/>
        <end position="828"/>
    </location>
</feature>
<name>A0AAQ3NP17_VIGMU</name>
<evidence type="ECO:0000256" key="2">
    <source>
        <dbReference type="ARBA" id="ARBA00010617"/>
    </source>
</evidence>
<evidence type="ECO:0000256" key="12">
    <source>
        <dbReference type="SAM" id="MobiDB-lite"/>
    </source>
</evidence>
<feature type="repeat" description="PPR" evidence="10">
    <location>
        <begin position="1075"/>
        <end position="1109"/>
    </location>
</feature>
<feature type="coiled-coil region" evidence="11">
    <location>
        <begin position="229"/>
        <end position="271"/>
    </location>
</feature>
<dbReference type="FunFam" id="1.10.630.10:FF:000008">
    <property type="entry name" value="Cytochrome P450 71D8"/>
    <property type="match status" value="1"/>
</dbReference>
<comment type="cofactor">
    <cofactor evidence="1 9">
        <name>heme</name>
        <dbReference type="ChEBI" id="CHEBI:30413"/>
    </cofactor>
</comment>
<dbReference type="InterPro" id="IPR011990">
    <property type="entry name" value="TPR-like_helical_dom_sf"/>
</dbReference>
<dbReference type="Pfam" id="PF01535">
    <property type="entry name" value="PPR"/>
    <property type="match status" value="4"/>
</dbReference>
<dbReference type="InterPro" id="IPR036396">
    <property type="entry name" value="Cyt_P450_sf"/>
</dbReference>
<proteinExistence type="inferred from homology"/>
<dbReference type="PANTHER" id="PTHR47913:SF1">
    <property type="entry name" value="OS01G0167750 PROTEIN"/>
    <property type="match status" value="1"/>
</dbReference>
<dbReference type="PROSITE" id="PS51375">
    <property type="entry name" value="PPR"/>
    <property type="match status" value="5"/>
</dbReference>
<keyword evidence="6" id="KW-0560">Oxidoreductase</keyword>
<accession>A0AAQ3NP17</accession>
<feature type="binding site" description="axial binding residue" evidence="9">
    <location>
        <position position="444"/>
    </location>
    <ligand>
        <name>heme</name>
        <dbReference type="ChEBI" id="CHEBI:30413"/>
    </ligand>
    <ligandPart>
        <name>Fe</name>
        <dbReference type="ChEBI" id="CHEBI:18248"/>
    </ligandPart>
</feature>
<dbReference type="EMBL" id="CP144696">
    <property type="protein sequence ID" value="WVZ12657.1"/>
    <property type="molecule type" value="Genomic_DNA"/>
</dbReference>
<feature type="transmembrane region" description="Helical" evidence="13">
    <location>
        <begin position="6"/>
        <end position="22"/>
    </location>
</feature>
<sequence>MEAEANFLVIVISLFFLWNWFAKYYKLKPNQKLPPGPKKLPFIGNLHQLSGAGSLPHRAFYKLALKYGPLMHLQLGEISTVVASSPGLAKEIMKTNDIAFVQRPQFVFGDILSYGGKNIVFAPYGDYWRQIKKISVLELLSAKRVKSFSFIREEETAKFIDSIRKSAGSPINLTDKIYSLISDFVFRAAFGRKYKDHEFVVPLMRRVIEEATGFGFVDLFPSLKFIHFITGKRAKLEKLQKQVDEVLDNVVKEHEDKRKEAKEDGVEVEDEDFVDVLLRIQQDDNPDFKMTTTQIKALILDIFVAGTDTSASVLDWMMAEIVRNPRVMEKAQSEIREAFREKKRIDESDVEELNYLKLVMKETLRLHPPVPLLLPRECSEVRKLGGYEIPKKTRVMINAWSMGRDPEYWSDGERFIPERFEGNCVDFKGNNYEYVPFGAGRRMCPGMAFGLASIMLPLTLLLYHFNWELPDNIKAEDMDMAEHFGVEAVAKIQCTDVPLSLGLVKEVWIFQAHQLKKKYLSPLNLLIHGLAHLVFDYLCHPDEEYQRFLDYELSFFCEVNLLNRLSSQVQARPYVRRREPFPTKVSHYLKRAKLIDSIRLTLRSKNPDSSLPSLINHRLFDSFVLTHAIRSSPSADSALSLVHALEKNSNFSHTHHTLHALATVLAKSGKCSALKSLIDDIQANRFGTVRISFMNLMQWHAAAGDLDTVLQVWEQYTLESNHLCTESYNIVMALYAQMGKDSQAVRVFQGMIDEGSLPNCRSCTIIIEHLVKSRKLSEALEVFNLLPLMRVKRTLKQYSVLLEGFVGSKRFDEVKILVDEMQVDGILPSRGVSLLLQQMKEEGIFEDKEQLLRGIFPDERISTVSYSVDGGDGDDDENENEVEDENINDASQCDLVDGVHLKPWLDPRALASALRNWSPDEVAALEGANFVWTTRLVCKMLRNFKTPEAAWSFFCWVANQNGFTHDIYTVQRIMTLLARHGRTDLVNTLISKIRMEGMRLPFNTIRLIIDFYGISKNADAAMKVFNDDRILCGPISNVNLMLLYSSLLRTLTKCGRNSDALDMLDDMILNGICPDIQTFSGLMLYFSQLGDIKTVQKLFAMIRQSGLEPDAYLFKVLIQGYCKSNRAALAWRLFEDMKNSGLVPDSATKELLVKSLWKEGRRREAAAVEESCEEINTVLPLALQESYPSAYTMDVNSFAHEISAHTLTVMNKQGMHSGGERKGGGTTLRETDTDGI</sequence>
<dbReference type="Proteomes" id="UP001374535">
    <property type="component" value="Chromosome 5"/>
</dbReference>
<keyword evidence="13" id="KW-0472">Membrane</keyword>
<keyword evidence="13" id="KW-0812">Transmembrane</keyword>
<dbReference type="Gene3D" id="1.25.40.10">
    <property type="entry name" value="Tetratricopeptide repeat domain"/>
    <property type="match status" value="3"/>
</dbReference>
<dbReference type="PANTHER" id="PTHR47913">
    <property type="entry name" value="OS01G0167750 PROTEIN"/>
    <property type="match status" value="1"/>
</dbReference>
<dbReference type="InterPro" id="IPR001128">
    <property type="entry name" value="Cyt_P450"/>
</dbReference>
<comment type="similarity">
    <text evidence="2">Belongs to the cytochrome P450 family.</text>
</comment>
<dbReference type="InterPro" id="IPR044175">
    <property type="entry name" value="At5g66631-like"/>
</dbReference>
<feature type="compositionally biased region" description="Basic and acidic residues" evidence="12">
    <location>
        <begin position="1218"/>
        <end position="1236"/>
    </location>
</feature>
<keyword evidence="8" id="KW-0503">Monooxygenase</keyword>
<feature type="repeat" description="PPR" evidence="10">
    <location>
        <begin position="724"/>
        <end position="758"/>
    </location>
</feature>
<feature type="repeat" description="PPR" evidence="10">
    <location>
        <begin position="1040"/>
        <end position="1074"/>
    </location>
</feature>
<dbReference type="PRINTS" id="PR00463">
    <property type="entry name" value="EP450I"/>
</dbReference>
<keyword evidence="13" id="KW-1133">Transmembrane helix</keyword>
<evidence type="ECO:0000256" key="9">
    <source>
        <dbReference type="PIRSR" id="PIRSR602401-1"/>
    </source>
</evidence>
<evidence type="ECO:0000256" key="8">
    <source>
        <dbReference type="ARBA" id="ARBA00023033"/>
    </source>
</evidence>
<dbReference type="GO" id="GO:0005506">
    <property type="term" value="F:iron ion binding"/>
    <property type="evidence" value="ECO:0007669"/>
    <property type="project" value="InterPro"/>
</dbReference>
<dbReference type="PROSITE" id="PS00086">
    <property type="entry name" value="CYTOCHROME_P450"/>
    <property type="match status" value="1"/>
</dbReference>
<dbReference type="NCBIfam" id="TIGR00756">
    <property type="entry name" value="PPR"/>
    <property type="match status" value="3"/>
</dbReference>
<dbReference type="Pfam" id="PF13041">
    <property type="entry name" value="PPR_2"/>
    <property type="match status" value="1"/>
</dbReference>
<keyword evidence="4 9" id="KW-0479">Metal-binding</keyword>
<dbReference type="InterPro" id="IPR017972">
    <property type="entry name" value="Cyt_P450_CS"/>
</dbReference>
<evidence type="ECO:0000256" key="3">
    <source>
        <dbReference type="ARBA" id="ARBA00022617"/>
    </source>
</evidence>
<protein>
    <recommendedName>
        <fullName evidence="16">Cytochrome P450</fullName>
    </recommendedName>
</protein>
<gene>
    <name evidence="14" type="ORF">V8G54_017187</name>
</gene>
<feature type="repeat" description="PPR" evidence="10">
    <location>
        <begin position="1110"/>
        <end position="1144"/>
    </location>
</feature>
<keyword evidence="7 9" id="KW-0408">Iron</keyword>
<dbReference type="GO" id="GO:0020037">
    <property type="term" value="F:heme binding"/>
    <property type="evidence" value="ECO:0007669"/>
    <property type="project" value="InterPro"/>
</dbReference>
<evidence type="ECO:0008006" key="16">
    <source>
        <dbReference type="Google" id="ProtNLM"/>
    </source>
</evidence>
<dbReference type="AlphaFoldDB" id="A0AAQ3NP17"/>
<evidence type="ECO:0000256" key="11">
    <source>
        <dbReference type="SAM" id="Coils"/>
    </source>
</evidence>
<keyword evidence="11" id="KW-0175">Coiled coil</keyword>
<evidence type="ECO:0000313" key="14">
    <source>
        <dbReference type="EMBL" id="WVZ12657.1"/>
    </source>
</evidence>
<evidence type="ECO:0000256" key="13">
    <source>
        <dbReference type="SAM" id="Phobius"/>
    </source>
</evidence>
<dbReference type="GO" id="GO:0016705">
    <property type="term" value="F:oxidoreductase activity, acting on paired donors, with incorporation or reduction of molecular oxygen"/>
    <property type="evidence" value="ECO:0007669"/>
    <property type="project" value="InterPro"/>
</dbReference>
<evidence type="ECO:0000256" key="7">
    <source>
        <dbReference type="ARBA" id="ARBA00023004"/>
    </source>
</evidence>
<feature type="region of interest" description="Disordered" evidence="12">
    <location>
        <begin position="1214"/>
        <end position="1236"/>
    </location>
</feature>
<evidence type="ECO:0000256" key="5">
    <source>
        <dbReference type="ARBA" id="ARBA00022737"/>
    </source>
</evidence>
<evidence type="ECO:0000256" key="10">
    <source>
        <dbReference type="PROSITE-ProRule" id="PRU00708"/>
    </source>
</evidence>
<evidence type="ECO:0000256" key="6">
    <source>
        <dbReference type="ARBA" id="ARBA00023002"/>
    </source>
</evidence>
<reference evidence="14 15" key="1">
    <citation type="journal article" date="2023" name="Life. Sci Alliance">
        <title>Evolutionary insights into 3D genome organization and epigenetic landscape of Vigna mungo.</title>
        <authorList>
            <person name="Junaid A."/>
            <person name="Singh B."/>
            <person name="Bhatia S."/>
        </authorList>
    </citation>
    <scope>NUCLEOTIDE SEQUENCE [LARGE SCALE GENOMIC DNA]</scope>
    <source>
        <strain evidence="14">Urdbean</strain>
    </source>
</reference>